<evidence type="ECO:0000256" key="2">
    <source>
        <dbReference type="ARBA" id="ARBA00023274"/>
    </source>
</evidence>
<dbReference type="PRINTS" id="PR01249">
    <property type="entry name" value="RIBOSOMALL31"/>
</dbReference>
<dbReference type="GO" id="GO:0003735">
    <property type="term" value="F:structural constituent of ribosome"/>
    <property type="evidence" value="ECO:0007669"/>
    <property type="project" value="InterPro"/>
</dbReference>
<sequence>MKKGIHPKLHMNAKVTDLSSGTTFTLPGTKEEIVTEVTNLSHPFYTGKHRIVDTENLVKKFEKRREGANIDKVSSKKSKQTQRRQRTTSINTKNTLTLKDMLAKVK</sequence>
<dbReference type="InterPro" id="IPR002150">
    <property type="entry name" value="Ribosomal_bL31"/>
</dbReference>
<evidence type="ECO:0000256" key="1">
    <source>
        <dbReference type="ARBA" id="ARBA00022980"/>
    </source>
</evidence>
<protein>
    <recommendedName>
        <fullName evidence="3">50S ribosomal protein L31</fullName>
    </recommendedName>
</protein>
<feature type="compositionally biased region" description="Basic residues" evidence="4">
    <location>
        <begin position="75"/>
        <end position="86"/>
    </location>
</feature>
<gene>
    <name evidence="5" type="primary">rpmE</name>
    <name evidence="5" type="ORF">KC675_00065</name>
</gene>
<keyword evidence="1 3" id="KW-0689">Ribosomal protein</keyword>
<feature type="region of interest" description="Disordered" evidence="4">
    <location>
        <begin position="67"/>
        <end position="92"/>
    </location>
</feature>
<name>A0A955I7Z0_9BACT</name>
<dbReference type="GO" id="GO:0006412">
    <property type="term" value="P:translation"/>
    <property type="evidence" value="ECO:0007669"/>
    <property type="project" value="InterPro"/>
</dbReference>
<reference evidence="5" key="2">
    <citation type="journal article" date="2021" name="Microbiome">
        <title>Successional dynamics and alternative stable states in a saline activated sludge microbial community over 9 years.</title>
        <authorList>
            <person name="Wang Y."/>
            <person name="Ye J."/>
            <person name="Ju F."/>
            <person name="Liu L."/>
            <person name="Boyd J.A."/>
            <person name="Deng Y."/>
            <person name="Parks D.H."/>
            <person name="Jiang X."/>
            <person name="Yin X."/>
            <person name="Woodcroft B.J."/>
            <person name="Tyson G.W."/>
            <person name="Hugenholtz P."/>
            <person name="Polz M.F."/>
            <person name="Zhang T."/>
        </authorList>
    </citation>
    <scope>NUCLEOTIDE SEQUENCE</scope>
    <source>
        <strain evidence="5">HKST-UBA15</strain>
    </source>
</reference>
<dbReference type="SUPFAM" id="SSF143800">
    <property type="entry name" value="L28p-like"/>
    <property type="match status" value="1"/>
</dbReference>
<dbReference type="Pfam" id="PF01197">
    <property type="entry name" value="Ribosomal_L31"/>
    <property type="match status" value="1"/>
</dbReference>
<dbReference type="AlphaFoldDB" id="A0A955I7Z0"/>
<organism evidence="5 6">
    <name type="scientific">Candidatus Dojkabacteria bacterium</name>
    <dbReference type="NCBI Taxonomy" id="2099670"/>
    <lineage>
        <taxon>Bacteria</taxon>
        <taxon>Candidatus Dojkabacteria</taxon>
    </lineage>
</organism>
<dbReference type="NCBIfam" id="TIGR00105">
    <property type="entry name" value="L31"/>
    <property type="match status" value="1"/>
</dbReference>
<comment type="caution">
    <text evidence="5">The sequence shown here is derived from an EMBL/GenBank/DDBJ whole genome shotgun (WGS) entry which is preliminary data.</text>
</comment>
<dbReference type="InterPro" id="IPR034704">
    <property type="entry name" value="Ribosomal_bL28/bL31-like_sf"/>
</dbReference>
<comment type="similarity">
    <text evidence="3">Belongs to the bacterial ribosomal protein bL31 family.</text>
</comment>
<evidence type="ECO:0000256" key="4">
    <source>
        <dbReference type="SAM" id="MobiDB-lite"/>
    </source>
</evidence>
<dbReference type="EMBL" id="JAGQLL010000002">
    <property type="protein sequence ID" value="MCA9379557.1"/>
    <property type="molecule type" value="Genomic_DNA"/>
</dbReference>
<dbReference type="InterPro" id="IPR042105">
    <property type="entry name" value="Ribosomal_bL31_sf"/>
</dbReference>
<dbReference type="Gene3D" id="4.10.830.30">
    <property type="entry name" value="Ribosomal protein L31"/>
    <property type="match status" value="1"/>
</dbReference>
<dbReference type="Proteomes" id="UP000745577">
    <property type="component" value="Unassembled WGS sequence"/>
</dbReference>
<evidence type="ECO:0000313" key="6">
    <source>
        <dbReference type="Proteomes" id="UP000745577"/>
    </source>
</evidence>
<evidence type="ECO:0000313" key="5">
    <source>
        <dbReference type="EMBL" id="MCA9379557.1"/>
    </source>
</evidence>
<evidence type="ECO:0000256" key="3">
    <source>
        <dbReference type="RuleBase" id="RU000564"/>
    </source>
</evidence>
<dbReference type="PANTHER" id="PTHR33280">
    <property type="entry name" value="50S RIBOSOMAL PROTEIN L31, CHLOROPLASTIC"/>
    <property type="match status" value="1"/>
</dbReference>
<dbReference type="PANTHER" id="PTHR33280:SF1">
    <property type="entry name" value="LARGE RIBOSOMAL SUBUNIT PROTEIN BL31C"/>
    <property type="match status" value="1"/>
</dbReference>
<keyword evidence="2 3" id="KW-0687">Ribonucleoprotein</keyword>
<dbReference type="GO" id="GO:1990904">
    <property type="term" value="C:ribonucleoprotein complex"/>
    <property type="evidence" value="ECO:0007669"/>
    <property type="project" value="UniProtKB-KW"/>
</dbReference>
<dbReference type="GO" id="GO:0005840">
    <property type="term" value="C:ribosome"/>
    <property type="evidence" value="ECO:0007669"/>
    <property type="project" value="UniProtKB-KW"/>
</dbReference>
<reference evidence="5" key="1">
    <citation type="submission" date="2020-04" db="EMBL/GenBank/DDBJ databases">
        <authorList>
            <person name="Zhang T."/>
        </authorList>
    </citation>
    <scope>NUCLEOTIDE SEQUENCE</scope>
    <source>
        <strain evidence="5">HKST-UBA15</strain>
    </source>
</reference>
<proteinExistence type="inferred from homology"/>
<accession>A0A955I7Z0</accession>